<keyword evidence="4" id="KW-1185">Reference proteome</keyword>
<protein>
    <recommendedName>
        <fullName evidence="2">Zinc finger CGNR domain-containing protein</fullName>
    </recommendedName>
</protein>
<feature type="domain" description="Zinc finger CGNR" evidence="2">
    <location>
        <begin position="148"/>
        <end position="186"/>
    </location>
</feature>
<evidence type="ECO:0000256" key="1">
    <source>
        <dbReference type="SAM" id="MobiDB-lite"/>
    </source>
</evidence>
<dbReference type="Proteomes" id="UP000231932">
    <property type="component" value="Chromosome"/>
</dbReference>
<dbReference type="PANTHER" id="PTHR35525:SF3">
    <property type="entry name" value="BLL6575 PROTEIN"/>
    <property type="match status" value="1"/>
</dbReference>
<dbReference type="InterPro" id="IPR023286">
    <property type="entry name" value="ABATE_dom_sf"/>
</dbReference>
<dbReference type="RefSeq" id="WP_100667338.1">
    <property type="nucleotide sequence ID" value="NZ_CP024955.1"/>
</dbReference>
<evidence type="ECO:0000313" key="4">
    <source>
        <dbReference type="Proteomes" id="UP000231932"/>
    </source>
</evidence>
<evidence type="ECO:0000313" key="3">
    <source>
        <dbReference type="EMBL" id="ATY84519.1"/>
    </source>
</evidence>
<dbReference type="AlphaFoldDB" id="A0A2K8N591"/>
<reference evidence="4" key="1">
    <citation type="submission" date="2017-11" db="EMBL/GenBank/DDBJ databases">
        <title>Complete Genome Sequence of Kyrpidia sp. Strain EA-1, a thermophilic, hydrogen-oxidizing Bacterium, isolated from the Azores.</title>
        <authorList>
            <person name="Reiner J.E."/>
            <person name="Lapp C.J."/>
            <person name="Bunk B."/>
            <person name="Gescher J."/>
        </authorList>
    </citation>
    <scope>NUCLEOTIDE SEQUENCE [LARGE SCALE GENOMIC DNA]</scope>
    <source>
        <strain evidence="4">EA-1</strain>
    </source>
</reference>
<dbReference type="Pfam" id="PF07336">
    <property type="entry name" value="ABATE"/>
    <property type="match status" value="1"/>
</dbReference>
<sequence>MVHKKEFPLISGHLSLDLVNTEVVRRGVRHDLLVTSEDLVHWVEKMEQVGSLDPAVLPEGYDSPEALSRLRTVRNWLRKNFEEIADGGNPSDGLKDSLEGLIERSPFSYRIIGTSLVPVPMGSPADALASLVALDALRLLAGGDLRTLHRCANPDCVLLYMDATGRRKWCSMKICGNRAKVARHQAQAKNKAVETTDPPHQGAGMNGSI</sequence>
<dbReference type="InterPro" id="IPR021005">
    <property type="entry name" value="Znf_CGNR"/>
</dbReference>
<gene>
    <name evidence="3" type="ORF">CVV65_05740</name>
</gene>
<feature type="region of interest" description="Disordered" evidence="1">
    <location>
        <begin position="188"/>
        <end position="209"/>
    </location>
</feature>
<name>A0A2K8N591_9BACL</name>
<organism evidence="3 4">
    <name type="scientific">Kyrpidia spormannii</name>
    <dbReference type="NCBI Taxonomy" id="2055160"/>
    <lineage>
        <taxon>Bacteria</taxon>
        <taxon>Bacillati</taxon>
        <taxon>Bacillota</taxon>
        <taxon>Bacilli</taxon>
        <taxon>Bacillales</taxon>
        <taxon>Alicyclobacillaceae</taxon>
        <taxon>Kyrpidia</taxon>
    </lineage>
</organism>
<accession>A0A2K8N591</accession>
<dbReference type="EMBL" id="CP024955">
    <property type="protein sequence ID" value="ATY84519.1"/>
    <property type="molecule type" value="Genomic_DNA"/>
</dbReference>
<dbReference type="SUPFAM" id="SSF160904">
    <property type="entry name" value="Jann2411-like"/>
    <property type="match status" value="1"/>
</dbReference>
<dbReference type="InterPro" id="IPR010852">
    <property type="entry name" value="ABATE"/>
</dbReference>
<dbReference type="Pfam" id="PF11706">
    <property type="entry name" value="zf-CGNR"/>
    <property type="match status" value="1"/>
</dbReference>
<proteinExistence type="predicted"/>
<evidence type="ECO:0000259" key="2">
    <source>
        <dbReference type="Pfam" id="PF11706"/>
    </source>
</evidence>
<dbReference type="KEGG" id="kyr:CVV65_05740"/>
<dbReference type="Gene3D" id="1.10.3300.10">
    <property type="entry name" value="Jann2411-like domain"/>
    <property type="match status" value="1"/>
</dbReference>
<dbReference type="OrthoDB" id="123307at2"/>
<dbReference type="PANTHER" id="PTHR35525">
    <property type="entry name" value="BLL6575 PROTEIN"/>
    <property type="match status" value="1"/>
</dbReference>